<evidence type="ECO:0000313" key="2">
    <source>
        <dbReference type="EMBL" id="SIS60381.1"/>
    </source>
</evidence>
<reference evidence="1 4" key="2">
    <citation type="submission" date="2018-11" db="EMBL/GenBank/DDBJ databases">
        <title>Proposal to divide the Flavobacteriaceae and reorganize its genera based on Amino Acid Identity values calculated from whole genome sequences.</title>
        <authorList>
            <person name="Nicholson A.C."/>
            <person name="Gulvik C.A."/>
            <person name="Whitney A.M."/>
            <person name="Humrighouse B.W."/>
            <person name="Bell M."/>
            <person name="Holmes B."/>
            <person name="Steigerwalt A.G."/>
            <person name="Villarma A."/>
            <person name="Sheth M."/>
            <person name="Batra D."/>
            <person name="Pryor J."/>
            <person name="Bernardet J.-F."/>
            <person name="Hugo C."/>
            <person name="Kampfer P."/>
            <person name="Newman J."/>
            <person name="McQuiston J.R."/>
        </authorList>
    </citation>
    <scope>NUCLEOTIDE SEQUENCE [LARGE SCALE GENOMIC DNA]</scope>
    <source>
        <strain evidence="1 4">DSM 16927</strain>
        <plasmid evidence="1 4">unnamed</plasmid>
    </source>
</reference>
<dbReference type="EMBL" id="CP033927">
    <property type="protein sequence ID" value="AZB02423.1"/>
    <property type="molecule type" value="Genomic_DNA"/>
</dbReference>
<keyword evidence="4" id="KW-1185">Reference proteome</keyword>
<dbReference type="AlphaFoldDB" id="A0A1N7KFL6"/>
<protein>
    <submittedName>
        <fullName evidence="2">Uncharacterized protein</fullName>
    </submittedName>
</protein>
<evidence type="ECO:0000313" key="4">
    <source>
        <dbReference type="Proteomes" id="UP000279541"/>
    </source>
</evidence>
<sequence length="77" mass="8775">MSKKKVQFAVKEILKVPGKLGKTIIIPRGIIIVVGGMEENDFPQVGKQIDFDMEEPKRKIYTKIDKIEGNTVYIKQI</sequence>
<accession>A0A1N7KFL6</accession>
<name>A0A1N7KFL6_9FLAO</name>
<dbReference type="EMBL" id="FTNZ01000012">
    <property type="protein sequence ID" value="SIS60381.1"/>
    <property type="molecule type" value="Genomic_DNA"/>
</dbReference>
<gene>
    <name evidence="1" type="ORF">EG359_22455</name>
    <name evidence="2" type="ORF">SAMN05421768_1122</name>
</gene>
<reference evidence="2 3" key="1">
    <citation type="submission" date="2017-01" db="EMBL/GenBank/DDBJ databases">
        <authorList>
            <person name="Mah S.A."/>
            <person name="Swanson W.J."/>
            <person name="Moy G.W."/>
            <person name="Vacquier V.D."/>
        </authorList>
    </citation>
    <scope>NUCLEOTIDE SEQUENCE [LARGE SCALE GENOMIC DNA]</scope>
    <source>
        <strain evidence="2 3">DSM 16927</strain>
    </source>
</reference>
<organism evidence="2 3">
    <name type="scientific">Chryseobacterium joostei</name>
    <dbReference type="NCBI Taxonomy" id="112234"/>
    <lineage>
        <taxon>Bacteria</taxon>
        <taxon>Pseudomonadati</taxon>
        <taxon>Bacteroidota</taxon>
        <taxon>Flavobacteriia</taxon>
        <taxon>Flavobacteriales</taxon>
        <taxon>Weeksellaceae</taxon>
        <taxon>Chryseobacterium group</taxon>
        <taxon>Chryseobacterium</taxon>
    </lineage>
</organism>
<proteinExistence type="predicted"/>
<keyword evidence="1" id="KW-0614">Plasmid</keyword>
<dbReference type="RefSeq" id="WP_076357511.1">
    <property type="nucleotide sequence ID" value="NZ_CP033927.1"/>
</dbReference>
<evidence type="ECO:0000313" key="1">
    <source>
        <dbReference type="EMBL" id="AZB02423.1"/>
    </source>
</evidence>
<dbReference type="Proteomes" id="UP000279541">
    <property type="component" value="Plasmid unnamed"/>
</dbReference>
<geneLocation type="plasmid" evidence="1 4">
    <name>unnamed</name>
</geneLocation>
<evidence type="ECO:0000313" key="3">
    <source>
        <dbReference type="Proteomes" id="UP000186106"/>
    </source>
</evidence>
<dbReference type="KEGG" id="cjt:EG359_22455"/>
<dbReference type="Proteomes" id="UP000186106">
    <property type="component" value="Unassembled WGS sequence"/>
</dbReference>